<evidence type="ECO:0000256" key="1">
    <source>
        <dbReference type="ARBA" id="ARBA00007099"/>
    </source>
</evidence>
<dbReference type="AlphaFoldDB" id="A0A419PKD9"/>
<reference evidence="2 3" key="2">
    <citation type="journal article" date="2021" name="Genomics">
        <title>High-quality reference genome for Clonorchis sinensis.</title>
        <authorList>
            <person name="Young N.D."/>
            <person name="Stroehlein A.J."/>
            <person name="Kinkar L."/>
            <person name="Wang T."/>
            <person name="Sohn W.M."/>
            <person name="Chang B.C.H."/>
            <person name="Kaur P."/>
            <person name="Weisz D."/>
            <person name="Dudchenko O."/>
            <person name="Aiden E.L."/>
            <person name="Korhonen P.K."/>
            <person name="Gasser R.B."/>
        </authorList>
    </citation>
    <scope>NUCLEOTIDE SEQUENCE [LARGE SCALE GENOMIC DNA]</scope>
    <source>
        <strain evidence="2">Cs-k2</strain>
    </source>
</reference>
<dbReference type="InterPro" id="IPR024131">
    <property type="entry name" value="UPF0489"/>
</dbReference>
<dbReference type="OrthoDB" id="418142at2759"/>
<name>A0A419PKD9_CLOSI</name>
<accession>A0A419PKD9</accession>
<comment type="similarity">
    <text evidence="1">Belongs to the UPF0489 family.</text>
</comment>
<sequence>MSPRIFLYPIRLRIRLPSYPRSATFLVCLLLLALYGTYLRMNLYEHPERLIKRWHIGAYPNNAFSHGEEQENLPLRVYIVEEHHEVIPYWLHAVNYHGGTKANLIHIDGHSDMDFPFYLPEFPLGRLPKNDLEISALMQGNDQFIQGAIVAQMLQSVFLIYPPWMETRTVLMHCRLGLHHQSDEVVFCLCNKENSSVCEVRSTDGSDTNSEIPPEECSSLWPFTLIESNATIAPSILRSLRPNLSRSFRNSHHTNISVARISEFLEHYQKHPLILDIDEDYFGVHLVAQNLTQVGIPLLVAHQLDKLIQSIFCPDDSNLELDTDRWFHQVIHLIQNNCSRSGDPASAYTRREDCVTKLHEFTSRHFSRDNHKRFCSETTESKLTELFEILSHPEMTNRKLSCLSKIGLCLTNSWLTHDYEPHIKLCIGHNTPEFSLVLEHWTNSDDLTRIASSFTDILHSLHAKPVLITLVRSSRDGYTPRWLQMEIEELILEKLERVFFVSRKDVVYSPYLAAGVGGWNDRYRYDESLVEPGNPKEVNLTDYTQCTTHKVAKNSSTVHDQFRPSWGSSGRRSPRVSVNLMFYLNPNWTVFEKYTHLHIHLVFFCERLTWNQAESPVCDVFSDYDYYPYEKFKVRTQHSGIKCYNPTFWVP</sequence>
<dbReference type="Proteomes" id="UP000286415">
    <property type="component" value="Unassembled WGS sequence"/>
</dbReference>
<dbReference type="PANTHER" id="PTHR13225:SF3">
    <property type="entry name" value="UPF0489 PROTEIN C5ORF22"/>
    <property type="match status" value="1"/>
</dbReference>
<organism evidence="2 3">
    <name type="scientific">Clonorchis sinensis</name>
    <name type="common">Chinese liver fluke</name>
    <dbReference type="NCBI Taxonomy" id="79923"/>
    <lineage>
        <taxon>Eukaryota</taxon>
        <taxon>Metazoa</taxon>
        <taxon>Spiralia</taxon>
        <taxon>Lophotrochozoa</taxon>
        <taxon>Platyhelminthes</taxon>
        <taxon>Trematoda</taxon>
        <taxon>Digenea</taxon>
        <taxon>Opisthorchiida</taxon>
        <taxon>Opisthorchiata</taxon>
        <taxon>Opisthorchiidae</taxon>
        <taxon>Clonorchis</taxon>
    </lineage>
</organism>
<evidence type="ECO:0000313" key="3">
    <source>
        <dbReference type="Proteomes" id="UP000286415"/>
    </source>
</evidence>
<dbReference type="Pfam" id="PF12640">
    <property type="entry name" value="UPF0489"/>
    <property type="match status" value="1"/>
</dbReference>
<dbReference type="EMBL" id="NIRI02000042">
    <property type="protein sequence ID" value="KAG5452324.1"/>
    <property type="molecule type" value="Genomic_DNA"/>
</dbReference>
<reference evidence="2 3" key="1">
    <citation type="journal article" date="2018" name="Biotechnol. Adv.">
        <title>Improved genomic resources and new bioinformatic workflow for the carcinogenic parasite Clonorchis sinensis: Biotechnological implications.</title>
        <authorList>
            <person name="Wang D."/>
            <person name="Korhonen P.K."/>
            <person name="Gasser R.B."/>
            <person name="Young N.D."/>
        </authorList>
    </citation>
    <scope>NUCLEOTIDE SEQUENCE [LARGE SCALE GENOMIC DNA]</scope>
    <source>
        <strain evidence="2">Cs-k2</strain>
    </source>
</reference>
<gene>
    <name evidence="2" type="ORF">CSKR_112794</name>
</gene>
<proteinExistence type="inferred from homology"/>
<evidence type="ECO:0000313" key="2">
    <source>
        <dbReference type="EMBL" id="KAG5452324.1"/>
    </source>
</evidence>
<dbReference type="InParanoid" id="A0A419PKD9"/>
<dbReference type="PANTHER" id="PTHR13225">
    <property type="entry name" value="MISEXPRESSION SUPPRESSOR OF RAS 6"/>
    <property type="match status" value="1"/>
</dbReference>
<keyword evidence="3" id="KW-1185">Reference proteome</keyword>
<protein>
    <submittedName>
        <fullName evidence="2">Uncharacterized protein</fullName>
    </submittedName>
</protein>
<comment type="caution">
    <text evidence="2">The sequence shown here is derived from an EMBL/GenBank/DDBJ whole genome shotgun (WGS) entry which is preliminary data.</text>
</comment>